<dbReference type="Proteomes" id="UP000829720">
    <property type="component" value="Unassembled WGS sequence"/>
</dbReference>
<sequence length="68" mass="7840">MTAITAPRRQSSTPFIMHAEGRLRMYHSASGKVKGEEDKERQTEKRGKENAGEYLKETQCCLRPMQVR</sequence>
<proteinExistence type="predicted"/>
<evidence type="ECO:0000313" key="3">
    <source>
        <dbReference type="Proteomes" id="UP000829720"/>
    </source>
</evidence>
<feature type="region of interest" description="Disordered" evidence="1">
    <location>
        <begin position="30"/>
        <end position="52"/>
    </location>
</feature>
<gene>
    <name evidence="2" type="ORF">AGOR_G00159790</name>
</gene>
<reference evidence="2" key="1">
    <citation type="submission" date="2021-01" db="EMBL/GenBank/DDBJ databases">
        <authorList>
            <person name="Zahm M."/>
            <person name="Roques C."/>
            <person name="Cabau C."/>
            <person name="Klopp C."/>
            <person name="Donnadieu C."/>
            <person name="Jouanno E."/>
            <person name="Lampietro C."/>
            <person name="Louis A."/>
            <person name="Herpin A."/>
            <person name="Echchiki A."/>
            <person name="Berthelot C."/>
            <person name="Parey E."/>
            <person name="Roest-Crollius H."/>
            <person name="Braasch I."/>
            <person name="Postlethwait J."/>
            <person name="Bobe J."/>
            <person name="Montfort J."/>
            <person name="Bouchez O."/>
            <person name="Begum T."/>
            <person name="Mejri S."/>
            <person name="Adams A."/>
            <person name="Chen W.-J."/>
            <person name="Guiguen Y."/>
        </authorList>
    </citation>
    <scope>NUCLEOTIDE SEQUENCE</scope>
    <source>
        <tissue evidence="2">Blood</tissue>
    </source>
</reference>
<accession>A0A8T3D392</accession>
<dbReference type="AlphaFoldDB" id="A0A8T3D392"/>
<evidence type="ECO:0000313" key="2">
    <source>
        <dbReference type="EMBL" id="KAI1891041.1"/>
    </source>
</evidence>
<organism evidence="2 3">
    <name type="scientific">Albula goreensis</name>
    <dbReference type="NCBI Taxonomy" id="1534307"/>
    <lineage>
        <taxon>Eukaryota</taxon>
        <taxon>Metazoa</taxon>
        <taxon>Chordata</taxon>
        <taxon>Craniata</taxon>
        <taxon>Vertebrata</taxon>
        <taxon>Euteleostomi</taxon>
        <taxon>Actinopterygii</taxon>
        <taxon>Neopterygii</taxon>
        <taxon>Teleostei</taxon>
        <taxon>Albuliformes</taxon>
        <taxon>Albulidae</taxon>
        <taxon>Albula</taxon>
    </lineage>
</organism>
<feature type="compositionally biased region" description="Basic and acidic residues" evidence="1">
    <location>
        <begin position="33"/>
        <end position="52"/>
    </location>
</feature>
<evidence type="ECO:0000256" key="1">
    <source>
        <dbReference type="SAM" id="MobiDB-lite"/>
    </source>
</evidence>
<dbReference type="EMBL" id="JAERUA010000014">
    <property type="protein sequence ID" value="KAI1891041.1"/>
    <property type="molecule type" value="Genomic_DNA"/>
</dbReference>
<protein>
    <submittedName>
        <fullName evidence="2">Uncharacterized protein</fullName>
    </submittedName>
</protein>
<name>A0A8T3D392_9TELE</name>
<comment type="caution">
    <text evidence="2">The sequence shown here is derived from an EMBL/GenBank/DDBJ whole genome shotgun (WGS) entry which is preliminary data.</text>
</comment>
<keyword evidence="3" id="KW-1185">Reference proteome</keyword>